<organism evidence="1 2">
    <name type="scientific">Streptomyces echinoruber</name>
    <dbReference type="NCBI Taxonomy" id="68898"/>
    <lineage>
        <taxon>Bacteria</taxon>
        <taxon>Bacillati</taxon>
        <taxon>Actinomycetota</taxon>
        <taxon>Actinomycetes</taxon>
        <taxon>Kitasatosporales</taxon>
        <taxon>Streptomycetaceae</taxon>
        <taxon>Streptomyces</taxon>
    </lineage>
</organism>
<dbReference type="EMBL" id="BMWH01000036">
    <property type="protein sequence ID" value="GHA13522.1"/>
    <property type="molecule type" value="Genomic_DNA"/>
</dbReference>
<proteinExistence type="predicted"/>
<comment type="caution">
    <text evidence="1">The sequence shown here is derived from an EMBL/GenBank/DDBJ whole genome shotgun (WGS) entry which is preliminary data.</text>
</comment>
<dbReference type="Proteomes" id="UP000623010">
    <property type="component" value="Unassembled WGS sequence"/>
</dbReference>
<evidence type="ECO:0000313" key="1">
    <source>
        <dbReference type="EMBL" id="GHA13522.1"/>
    </source>
</evidence>
<dbReference type="AlphaFoldDB" id="A0A918RWB5"/>
<protein>
    <submittedName>
        <fullName evidence="1">Uncharacterized protein</fullName>
    </submittedName>
</protein>
<reference evidence="1" key="1">
    <citation type="journal article" date="2014" name="Int. J. Syst. Evol. Microbiol.">
        <title>Complete genome sequence of Corynebacterium casei LMG S-19264T (=DSM 44701T), isolated from a smear-ripened cheese.</title>
        <authorList>
            <consortium name="US DOE Joint Genome Institute (JGI-PGF)"/>
            <person name="Walter F."/>
            <person name="Albersmeier A."/>
            <person name="Kalinowski J."/>
            <person name="Ruckert C."/>
        </authorList>
    </citation>
    <scope>NUCLEOTIDE SEQUENCE</scope>
    <source>
        <strain evidence="1">JCM 5016</strain>
    </source>
</reference>
<sequence length="88" mass="9643">MTYRSPANTRREVLSWLQAHRDPSVTTLTHRARILAALAVERPELVAAITSTEFRGLCAHVFKDPHGAHVPGFVRHGRETAAPHGVAA</sequence>
<reference evidence="1" key="2">
    <citation type="submission" date="2020-09" db="EMBL/GenBank/DDBJ databases">
        <authorList>
            <person name="Sun Q."/>
            <person name="Ohkuma M."/>
        </authorList>
    </citation>
    <scope>NUCLEOTIDE SEQUENCE</scope>
    <source>
        <strain evidence="1">JCM 5016</strain>
    </source>
</reference>
<keyword evidence="2" id="KW-1185">Reference proteome</keyword>
<evidence type="ECO:0000313" key="2">
    <source>
        <dbReference type="Proteomes" id="UP000623010"/>
    </source>
</evidence>
<gene>
    <name evidence="1" type="ORF">GCM10010389_60450</name>
</gene>
<accession>A0A918RWB5</accession>
<dbReference type="RefSeq" id="WP_190060688.1">
    <property type="nucleotide sequence ID" value="NZ_BMWH01000036.1"/>
</dbReference>
<name>A0A918RWB5_9ACTN</name>